<dbReference type="AlphaFoldDB" id="A0AAU1ULZ5"/>
<proteinExistence type="predicted"/>
<protein>
    <submittedName>
        <fullName evidence="2">Uncharacterized protein</fullName>
    </submittedName>
</protein>
<sequence length="47" mass="5150">MSSDELPEEPEQALPWRPEDGPTPAVRTWPYGGRPALFDSVVRPSAG</sequence>
<feature type="compositionally biased region" description="Acidic residues" evidence="1">
    <location>
        <begin position="1"/>
        <end position="11"/>
    </location>
</feature>
<organism evidence="2">
    <name type="scientific">Streptomyces sp. NBC_00119</name>
    <dbReference type="NCBI Taxonomy" id="2975659"/>
    <lineage>
        <taxon>Bacteria</taxon>
        <taxon>Bacillati</taxon>
        <taxon>Actinomycetota</taxon>
        <taxon>Actinomycetes</taxon>
        <taxon>Kitasatosporales</taxon>
        <taxon>Streptomycetaceae</taxon>
        <taxon>Streptomyces</taxon>
    </lineage>
</organism>
<name>A0AAU1ULZ5_9ACTN</name>
<evidence type="ECO:0000313" key="2">
    <source>
        <dbReference type="EMBL" id="WTS18299.1"/>
    </source>
</evidence>
<gene>
    <name evidence="2" type="ORF">OHU69_49495</name>
</gene>
<evidence type="ECO:0000256" key="1">
    <source>
        <dbReference type="SAM" id="MobiDB-lite"/>
    </source>
</evidence>
<reference evidence="2" key="1">
    <citation type="submission" date="2022-10" db="EMBL/GenBank/DDBJ databases">
        <title>The complete genomes of actinobacterial strains from the NBC collection.</title>
        <authorList>
            <person name="Joergensen T.S."/>
            <person name="Alvarez Arevalo M."/>
            <person name="Sterndorff E.B."/>
            <person name="Faurdal D."/>
            <person name="Vuksanovic O."/>
            <person name="Mourched A.-S."/>
            <person name="Charusanti P."/>
            <person name="Shaw S."/>
            <person name="Blin K."/>
            <person name="Weber T."/>
        </authorList>
    </citation>
    <scope>NUCLEOTIDE SEQUENCE</scope>
    <source>
        <strain evidence="2">NBC_00119</strain>
    </source>
</reference>
<accession>A0AAU1ULZ5</accession>
<feature type="region of interest" description="Disordered" evidence="1">
    <location>
        <begin position="1"/>
        <end position="33"/>
    </location>
</feature>
<dbReference type="EMBL" id="CP108195">
    <property type="protein sequence ID" value="WTS18299.1"/>
    <property type="molecule type" value="Genomic_DNA"/>
</dbReference>